<keyword evidence="2" id="KW-1185">Reference proteome</keyword>
<protein>
    <submittedName>
        <fullName evidence="1">Uncharacterized protein</fullName>
    </submittedName>
</protein>
<reference evidence="1" key="5">
    <citation type="journal article" date="2021" name="G3 (Bethesda)">
        <title>Aegilops tauschii genome assembly Aet v5.0 features greater sequence contiguity and improved annotation.</title>
        <authorList>
            <person name="Wang L."/>
            <person name="Zhu T."/>
            <person name="Rodriguez J.C."/>
            <person name="Deal K.R."/>
            <person name="Dubcovsky J."/>
            <person name="McGuire P.E."/>
            <person name="Lux T."/>
            <person name="Spannagl M."/>
            <person name="Mayer K.F.X."/>
            <person name="Baldrich P."/>
            <person name="Meyers B.C."/>
            <person name="Huo N."/>
            <person name="Gu Y.Q."/>
            <person name="Zhou H."/>
            <person name="Devos K.M."/>
            <person name="Bennetzen J.L."/>
            <person name="Unver T."/>
            <person name="Budak H."/>
            <person name="Gulick P.J."/>
            <person name="Galiba G."/>
            <person name="Kalapos B."/>
            <person name="Nelson D.R."/>
            <person name="Li P."/>
            <person name="You F.M."/>
            <person name="Luo M.C."/>
            <person name="Dvorak J."/>
        </authorList>
    </citation>
    <scope>NUCLEOTIDE SEQUENCE [LARGE SCALE GENOMIC DNA]</scope>
    <source>
        <strain evidence="1">cv. AL8/78</strain>
    </source>
</reference>
<name>A0A453HWU7_AEGTS</name>
<reference evidence="1" key="3">
    <citation type="journal article" date="2017" name="Nature">
        <title>Genome sequence of the progenitor of the wheat D genome Aegilops tauschii.</title>
        <authorList>
            <person name="Luo M.C."/>
            <person name="Gu Y.Q."/>
            <person name="Puiu D."/>
            <person name="Wang H."/>
            <person name="Twardziok S.O."/>
            <person name="Deal K.R."/>
            <person name="Huo N."/>
            <person name="Zhu T."/>
            <person name="Wang L."/>
            <person name="Wang Y."/>
            <person name="McGuire P.E."/>
            <person name="Liu S."/>
            <person name="Long H."/>
            <person name="Ramasamy R.K."/>
            <person name="Rodriguez J.C."/>
            <person name="Van S.L."/>
            <person name="Yuan L."/>
            <person name="Wang Z."/>
            <person name="Xia Z."/>
            <person name="Xiao L."/>
            <person name="Anderson O.D."/>
            <person name="Ouyang S."/>
            <person name="Liang Y."/>
            <person name="Zimin A.V."/>
            <person name="Pertea G."/>
            <person name="Qi P."/>
            <person name="Bennetzen J.L."/>
            <person name="Dai X."/>
            <person name="Dawson M.W."/>
            <person name="Muller H.G."/>
            <person name="Kugler K."/>
            <person name="Rivarola-Duarte L."/>
            <person name="Spannagl M."/>
            <person name="Mayer K.F.X."/>
            <person name="Lu F.H."/>
            <person name="Bevan M.W."/>
            <person name="Leroy P."/>
            <person name="Li P."/>
            <person name="You F.M."/>
            <person name="Sun Q."/>
            <person name="Liu Z."/>
            <person name="Lyons E."/>
            <person name="Wicker T."/>
            <person name="Salzberg S.L."/>
            <person name="Devos K.M."/>
            <person name="Dvorak J."/>
        </authorList>
    </citation>
    <scope>NUCLEOTIDE SEQUENCE [LARGE SCALE GENOMIC DNA]</scope>
    <source>
        <strain evidence="1">cv. AL8/78</strain>
    </source>
</reference>
<dbReference type="Gramene" id="AET4Gv20331200.13">
    <property type="protein sequence ID" value="AET4Gv20331200.13"/>
    <property type="gene ID" value="AET4Gv20331200"/>
</dbReference>
<evidence type="ECO:0000313" key="1">
    <source>
        <dbReference type="EnsemblPlants" id="AET4Gv20331200.13"/>
    </source>
</evidence>
<dbReference type="EnsemblPlants" id="AET4Gv20331200.13">
    <property type="protein sequence ID" value="AET4Gv20331200.13"/>
    <property type="gene ID" value="AET4Gv20331200"/>
</dbReference>
<reference evidence="2" key="1">
    <citation type="journal article" date="2014" name="Science">
        <title>Ancient hybridizations among the ancestral genomes of bread wheat.</title>
        <authorList>
            <consortium name="International Wheat Genome Sequencing Consortium,"/>
            <person name="Marcussen T."/>
            <person name="Sandve S.R."/>
            <person name="Heier L."/>
            <person name="Spannagl M."/>
            <person name="Pfeifer M."/>
            <person name="Jakobsen K.S."/>
            <person name="Wulff B.B."/>
            <person name="Steuernagel B."/>
            <person name="Mayer K.F."/>
            <person name="Olsen O.A."/>
        </authorList>
    </citation>
    <scope>NUCLEOTIDE SEQUENCE [LARGE SCALE GENOMIC DNA]</scope>
    <source>
        <strain evidence="2">cv. AL8/78</strain>
    </source>
</reference>
<reference evidence="2" key="2">
    <citation type="journal article" date="2017" name="Nat. Plants">
        <title>The Aegilops tauschii genome reveals multiple impacts of transposons.</title>
        <authorList>
            <person name="Zhao G."/>
            <person name="Zou C."/>
            <person name="Li K."/>
            <person name="Wang K."/>
            <person name="Li T."/>
            <person name="Gao L."/>
            <person name="Zhang X."/>
            <person name="Wang H."/>
            <person name="Yang Z."/>
            <person name="Liu X."/>
            <person name="Jiang W."/>
            <person name="Mao L."/>
            <person name="Kong X."/>
            <person name="Jiao Y."/>
            <person name="Jia J."/>
        </authorList>
    </citation>
    <scope>NUCLEOTIDE SEQUENCE [LARGE SCALE GENOMIC DNA]</scope>
    <source>
        <strain evidence="2">cv. AL8/78</strain>
    </source>
</reference>
<proteinExistence type="predicted"/>
<organism evidence="1 2">
    <name type="scientific">Aegilops tauschii subsp. strangulata</name>
    <name type="common">Goatgrass</name>
    <dbReference type="NCBI Taxonomy" id="200361"/>
    <lineage>
        <taxon>Eukaryota</taxon>
        <taxon>Viridiplantae</taxon>
        <taxon>Streptophyta</taxon>
        <taxon>Embryophyta</taxon>
        <taxon>Tracheophyta</taxon>
        <taxon>Spermatophyta</taxon>
        <taxon>Magnoliopsida</taxon>
        <taxon>Liliopsida</taxon>
        <taxon>Poales</taxon>
        <taxon>Poaceae</taxon>
        <taxon>BOP clade</taxon>
        <taxon>Pooideae</taxon>
        <taxon>Triticodae</taxon>
        <taxon>Triticeae</taxon>
        <taxon>Triticinae</taxon>
        <taxon>Aegilops</taxon>
    </lineage>
</organism>
<dbReference type="Proteomes" id="UP000015105">
    <property type="component" value="Chromosome 4D"/>
</dbReference>
<accession>A0A453HWU7</accession>
<dbReference type="AlphaFoldDB" id="A0A453HWU7"/>
<reference evidence="1" key="4">
    <citation type="submission" date="2019-03" db="UniProtKB">
        <authorList>
            <consortium name="EnsemblPlants"/>
        </authorList>
    </citation>
    <scope>IDENTIFICATION</scope>
</reference>
<evidence type="ECO:0000313" key="2">
    <source>
        <dbReference type="Proteomes" id="UP000015105"/>
    </source>
</evidence>
<sequence>FDSSWFSSFLSTTCKATTRDCAPSCYRLFLMLQPFPVELKGRWKKLQEEWCSQRDIENQSRLGRGYEGQNAMDPEWEGRVTNNVSRINRDMDS</sequence>